<gene>
    <name evidence="2" type="ORF">LK07_12605</name>
</gene>
<sequence length="216" mass="23170">MPSTRRTRLTQAVGRHLRRALGTERNELTRPVDRARSRALLLAALALGLATLVGAASAWADFGSAERDAAAAASHLHRTDAVLLTPALATTDADHGTAVRYQATATWIYPPGRRHTGTLEVSRHATSGSTVKLWVKDTGRLSTAPPRTTELIASAVCLGLLVLGLLSALVASGLGLRLGSLNRRACTAWQRSWAEVEPVWTGRTSRRRGNNDSRRG</sequence>
<organism evidence="2 3">
    <name type="scientific">Streptomyces pluripotens</name>
    <dbReference type="NCBI Taxonomy" id="1355015"/>
    <lineage>
        <taxon>Bacteria</taxon>
        <taxon>Bacillati</taxon>
        <taxon>Actinomycetota</taxon>
        <taxon>Actinomycetes</taxon>
        <taxon>Kitasatosporales</taxon>
        <taxon>Streptomycetaceae</taxon>
        <taxon>Streptomyces</taxon>
    </lineage>
</organism>
<protein>
    <submittedName>
        <fullName evidence="2">Uncharacterized protein</fullName>
    </submittedName>
</protein>
<name>A0A221NXP3_9ACTN</name>
<accession>A0A221NXP3</accession>
<dbReference type="Proteomes" id="UP000031501">
    <property type="component" value="Chromosome"/>
</dbReference>
<evidence type="ECO:0000313" key="3">
    <source>
        <dbReference type="Proteomes" id="UP000031501"/>
    </source>
</evidence>
<keyword evidence="1" id="KW-0472">Membrane</keyword>
<dbReference type="RefSeq" id="WP_052270064.1">
    <property type="nucleotide sequence ID" value="NZ_CP021080.1"/>
</dbReference>
<reference evidence="2 3" key="1">
    <citation type="submission" date="2017-07" db="EMBL/GenBank/DDBJ databases">
        <title>Genome sequence of Streptomyces pluripotens MUSC 137T.</title>
        <authorList>
            <person name="Ser H.-L."/>
            <person name="Lee L.-H."/>
        </authorList>
    </citation>
    <scope>NUCLEOTIDE SEQUENCE [LARGE SCALE GENOMIC DNA]</scope>
    <source>
        <strain evidence="2 3">MUSC 137</strain>
    </source>
</reference>
<dbReference type="PANTHER" id="PTHR42305:SF1">
    <property type="entry name" value="MEMBRANE PROTEIN RV1733C-RELATED"/>
    <property type="match status" value="1"/>
</dbReference>
<dbReference type="OrthoDB" id="4213157at2"/>
<dbReference type="PANTHER" id="PTHR42305">
    <property type="entry name" value="MEMBRANE PROTEIN RV1733C-RELATED"/>
    <property type="match status" value="1"/>
</dbReference>
<keyword evidence="1" id="KW-0812">Transmembrane</keyword>
<feature type="transmembrane region" description="Helical" evidence="1">
    <location>
        <begin position="151"/>
        <end position="174"/>
    </location>
</feature>
<dbReference type="STRING" id="1355015.LK06_011475"/>
<keyword evidence="1" id="KW-1133">Transmembrane helix</keyword>
<dbReference type="KEGG" id="splu:LK06_011475"/>
<dbReference type="InterPro" id="IPR039708">
    <property type="entry name" value="MT1774/Rv1733c-like"/>
</dbReference>
<keyword evidence="3" id="KW-1185">Reference proteome</keyword>
<proteinExistence type="predicted"/>
<dbReference type="EMBL" id="CP022433">
    <property type="protein sequence ID" value="ASN24737.1"/>
    <property type="molecule type" value="Genomic_DNA"/>
</dbReference>
<evidence type="ECO:0000313" key="2">
    <source>
        <dbReference type="EMBL" id="ASN24737.1"/>
    </source>
</evidence>
<evidence type="ECO:0000256" key="1">
    <source>
        <dbReference type="SAM" id="Phobius"/>
    </source>
</evidence>
<dbReference type="AlphaFoldDB" id="A0A221NXP3"/>
<feature type="transmembrane region" description="Helical" evidence="1">
    <location>
        <begin position="39"/>
        <end position="60"/>
    </location>
</feature>